<sequence>MKVSLKQILLVSFLLLTAWIVVDFTVDQPADHRQFDAREVARLEADMWRSYYDRRPAKLFFQLADVMRSQYGAPFWRSFAIAYRAGKAAFVFKDGRNRAEYKKVLPQLEQYFGYLNNLSKTPFDVQKAARIELEWWIVRRERNRHPPAEWERLLAEEAGLLYHLPAEGFQPYAKYRTEAMLYRDARNAHMEESDWLHVRQLLDQSWTAFHQAVQ</sequence>
<evidence type="ECO:0000313" key="1">
    <source>
        <dbReference type="EMBL" id="RRB11358.1"/>
    </source>
</evidence>
<name>A0A3P1CDN1_9BACT</name>
<dbReference type="EMBL" id="RQJP01000005">
    <property type="protein sequence ID" value="RRB11358.1"/>
    <property type="molecule type" value="Genomic_DNA"/>
</dbReference>
<proteinExistence type="predicted"/>
<keyword evidence="2" id="KW-1185">Reference proteome</keyword>
<comment type="caution">
    <text evidence="1">The sequence shown here is derived from an EMBL/GenBank/DDBJ whole genome shotgun (WGS) entry which is preliminary data.</text>
</comment>
<evidence type="ECO:0000313" key="2">
    <source>
        <dbReference type="Proteomes" id="UP000274271"/>
    </source>
</evidence>
<reference evidence="1 2" key="1">
    <citation type="submission" date="2018-11" db="EMBL/GenBank/DDBJ databases">
        <authorList>
            <person name="Zhou Z."/>
            <person name="Wang G."/>
        </authorList>
    </citation>
    <scope>NUCLEOTIDE SEQUENCE [LARGE SCALE GENOMIC DNA]</scope>
    <source>
        <strain evidence="1 2">KCTC42998</strain>
    </source>
</reference>
<dbReference type="Proteomes" id="UP000274271">
    <property type="component" value="Unassembled WGS sequence"/>
</dbReference>
<protein>
    <submittedName>
        <fullName evidence="1">Uncharacterized protein</fullName>
    </submittedName>
</protein>
<accession>A0A3P1CDN1</accession>
<gene>
    <name evidence="1" type="ORF">EHT87_22990</name>
</gene>
<dbReference type="AlphaFoldDB" id="A0A3P1CDN1"/>
<dbReference type="OrthoDB" id="9088272at2"/>
<organism evidence="1 2">
    <name type="scientific">Larkinella knui</name>
    <dbReference type="NCBI Taxonomy" id="2025310"/>
    <lineage>
        <taxon>Bacteria</taxon>
        <taxon>Pseudomonadati</taxon>
        <taxon>Bacteroidota</taxon>
        <taxon>Cytophagia</taxon>
        <taxon>Cytophagales</taxon>
        <taxon>Spirosomataceae</taxon>
        <taxon>Larkinella</taxon>
    </lineage>
</organism>